<feature type="compositionally biased region" description="Low complexity" evidence="1">
    <location>
        <begin position="690"/>
        <end position="708"/>
    </location>
</feature>
<sequence length="1330" mass="144820">MSYEDEQEAEPLTQQTVSKLDAKPSCGDSDGLVDDGGDGLNENDDSCLESIVDAEESSGDENKYDIEADPDNAKDIKTESDGDVLRENAQTKEKSAESAVGTIEGQIKEVVDDLVQNAAELLTRCSKSPVQEKEADETLIAKAQRSGVSELQDSKENLSRSVQGKGFIRDEEEGLIIEDLNKAEEQGSVSEKLVIKTKNANSKLEKAKKIKGDKKSGRKKGKNNSEKTHDKNKEKKCSVEEKAVHVNDALDVFIDVVRNKTDAAHETVSKATHETEACLKDTTKKIEKGMQETAEKAEAVVDKGIKEAKTKVDEVEKSAVKSTKSLGATFGKKMSKIQKKVEKKSPAVSTKIEKTKSSIKSELDDASKAVSSEIEKKTELKSSKIEETSSTVTKEIEDKIRDVSEAIESNSKMIYDSTSETIESAASEIKEVESIVVSEVKETALVIDDNIEATKSSVAQQMKESSKTIESKVEGITTSSTLKVTEISSITTFVKESCVTAIQSSVENSKPFMESAHEPDKQEEREVPDQVEAVQESVKLEAGGEPGKLEADEESGKLGAGEKSDKLKAGEESGQLEAGEESGKLKAGEESSKLGSDSEERAKRPKTAIKNVSDFLKDQAEKITLTGIKIGKKSKQISAEKAAKDKRKKSFDATKSESADSGDAESVNLDSLSSVSASEKSKPEADKISSHTASSSASSSRNSRATTNEETLAINEPVPFFYYVTPKQVKWRSSRRSDLEKHAQDELKLQRDKRRVSSRDGSCVAEEVTAKQAKEIEAQREAGFFSLPRMVNPSEAYATPEAKRGNVSERSHFSLPRFVSPKSMKQAETETSSSQSGFIRFKNFLLRKDKNEGCQERTDSQKVEGSKDGDPEAIIGSEELASDYEANKESLPKKKRSLFHIGRLHRSEDISSSEVNLSNIPESAACVPEDTKGKSSSLTRPRSLWFGFRDSKDKESPDVAESQEESVTTTKPCGELVADEAETKQRKQRINLTIKGLSESKDKGKTIEKASKDNDSPVSGRKRSSLDSLHRAPSYEIAVSSRVHYEDSDCSPKKSVFEASSKKIKQLFKNQALRNPFSRSRDLADKRKSCPAGSLSDGDGPWPLGSSAADHSSAPDISDRHPSISTFIDDTPVAGFPPVVPASSSIVTTTDVTTSTSTNTAVTVDATGTSKISAEIATTTTVDHNTSALAPSDAVDLDEPPTYPPPSVPCTPSKEAPSDPKVDIASNSEEAEDEEEEDSQYDHQPSTRSDWTKSLEQSLRRTLERKLTFSLPPDAPDSVDADVGVRPVERAIEARQQSADYLGSMVRCLHLSKCFIANSEYCPLLLRATL</sequence>
<feature type="region of interest" description="Disordered" evidence="1">
    <location>
        <begin position="850"/>
        <end position="1033"/>
    </location>
</feature>
<protein>
    <submittedName>
        <fullName evidence="2">Uncharacterized protein</fullName>
    </submittedName>
</protein>
<name>A0A6A0HCV6_HYAAZ</name>
<feature type="compositionally biased region" description="Basic and acidic residues" evidence="1">
    <location>
        <begin position="850"/>
        <end position="870"/>
    </location>
</feature>
<feature type="compositionally biased region" description="Basic and acidic residues" evidence="1">
    <location>
        <begin position="515"/>
        <end position="528"/>
    </location>
</feature>
<feature type="compositionally biased region" description="Acidic residues" evidence="1">
    <location>
        <begin position="1229"/>
        <end position="1239"/>
    </location>
</feature>
<feature type="compositionally biased region" description="Low complexity" evidence="1">
    <location>
        <begin position="665"/>
        <end position="678"/>
    </location>
</feature>
<gene>
    <name evidence="2" type="ORF">HAZT_HAZT005879</name>
</gene>
<evidence type="ECO:0000313" key="2">
    <source>
        <dbReference type="EMBL" id="KAA0203104.1"/>
    </source>
</evidence>
<feature type="compositionally biased region" description="Basic and acidic residues" evidence="1">
    <location>
        <begin position="1079"/>
        <end position="1088"/>
    </location>
</feature>
<feature type="compositionally biased region" description="Basic and acidic residues" evidence="1">
    <location>
        <begin position="547"/>
        <end position="571"/>
    </location>
</feature>
<feature type="compositionally biased region" description="Basic and acidic residues" evidence="1">
    <location>
        <begin position="223"/>
        <end position="240"/>
    </location>
</feature>
<feature type="region of interest" description="Disordered" evidence="1">
    <location>
        <begin position="1078"/>
        <end position="1128"/>
    </location>
</feature>
<feature type="region of interest" description="Disordered" evidence="1">
    <location>
        <begin position="204"/>
        <end position="240"/>
    </location>
</feature>
<proteinExistence type="predicted"/>
<feature type="region of interest" description="Disordered" evidence="1">
    <location>
        <begin position="1"/>
        <end position="103"/>
    </location>
</feature>
<feature type="compositionally biased region" description="Basic residues" evidence="1">
    <location>
        <begin position="206"/>
        <end position="222"/>
    </location>
</feature>
<reference evidence="2" key="3">
    <citation type="submission" date="2019-06" db="EMBL/GenBank/DDBJ databases">
        <authorList>
            <person name="Poynton C."/>
            <person name="Hasenbein S."/>
            <person name="Benoit J.B."/>
            <person name="Sepulveda M.S."/>
            <person name="Poelchau M.F."/>
            <person name="Murali S.C."/>
            <person name="Chen S."/>
            <person name="Glastad K.M."/>
            <person name="Werren J.H."/>
            <person name="Vineis J.H."/>
            <person name="Bowen J.L."/>
            <person name="Friedrich M."/>
            <person name="Jones J."/>
            <person name="Robertson H.M."/>
            <person name="Feyereisen R."/>
            <person name="Mechler-Hickson A."/>
            <person name="Mathers N."/>
            <person name="Lee C.E."/>
            <person name="Colbourne J.K."/>
            <person name="Biales A."/>
            <person name="Johnston J.S."/>
            <person name="Wellborn G.A."/>
            <person name="Rosendale A.J."/>
            <person name="Cridge A.G."/>
            <person name="Munoz-Torres M.C."/>
            <person name="Bain P.A."/>
            <person name="Manny A.R."/>
            <person name="Major K.M."/>
            <person name="Lambert F.N."/>
            <person name="Vulpe C.D."/>
            <person name="Tuck P."/>
            <person name="Blalock B.J."/>
            <person name="Lin Y.-Y."/>
            <person name="Smith M.E."/>
            <person name="Ochoa-Acuna H."/>
            <person name="Chen M.-J.M."/>
            <person name="Childers C.P."/>
            <person name="Qu J."/>
            <person name="Dugan S."/>
            <person name="Lee S.L."/>
            <person name="Chao H."/>
            <person name="Dinh H."/>
            <person name="Han Y."/>
            <person name="Doddapaneni H."/>
            <person name="Worley K.C."/>
            <person name="Muzny D.M."/>
            <person name="Gibbs R.A."/>
            <person name="Richards S."/>
        </authorList>
    </citation>
    <scope>NUCLEOTIDE SEQUENCE</scope>
    <source>
        <strain evidence="2">HAZT.00-mixed</strain>
        <tissue evidence="2">Whole organism</tissue>
    </source>
</reference>
<dbReference type="Proteomes" id="UP000711488">
    <property type="component" value="Unassembled WGS sequence"/>
</dbReference>
<feature type="compositionally biased region" description="Basic and acidic residues" evidence="1">
    <location>
        <begin position="60"/>
        <end position="96"/>
    </location>
</feature>
<accession>A0A6A0HCV6</accession>
<dbReference type="Gene3D" id="1.20.120.20">
    <property type="entry name" value="Apolipoprotein"/>
    <property type="match status" value="1"/>
</dbReference>
<dbReference type="EMBL" id="JQDR03002444">
    <property type="protein sequence ID" value="KAA0203104.1"/>
    <property type="molecule type" value="Genomic_DNA"/>
</dbReference>
<feature type="compositionally biased region" description="Basic and acidic residues" evidence="1">
    <location>
        <begin position="581"/>
        <end position="602"/>
    </location>
</feature>
<organism evidence="2">
    <name type="scientific">Hyalella azteca</name>
    <name type="common">Amphipod</name>
    <dbReference type="NCBI Taxonomy" id="294128"/>
    <lineage>
        <taxon>Eukaryota</taxon>
        <taxon>Metazoa</taxon>
        <taxon>Ecdysozoa</taxon>
        <taxon>Arthropoda</taxon>
        <taxon>Crustacea</taxon>
        <taxon>Multicrustacea</taxon>
        <taxon>Malacostraca</taxon>
        <taxon>Eumalacostraca</taxon>
        <taxon>Peracarida</taxon>
        <taxon>Amphipoda</taxon>
        <taxon>Senticaudata</taxon>
        <taxon>Talitrida</taxon>
        <taxon>Talitroidea</taxon>
        <taxon>Hyalellidae</taxon>
        <taxon>Hyalella</taxon>
    </lineage>
</organism>
<feature type="region of interest" description="Disordered" evidence="1">
    <location>
        <begin position="504"/>
        <end position="711"/>
    </location>
</feature>
<feature type="region of interest" description="Disordered" evidence="1">
    <location>
        <begin position="1191"/>
        <end position="1255"/>
    </location>
</feature>
<feature type="compositionally biased region" description="Acidic residues" evidence="1">
    <location>
        <begin position="31"/>
        <end position="59"/>
    </location>
</feature>
<evidence type="ECO:0000256" key="1">
    <source>
        <dbReference type="SAM" id="MobiDB-lite"/>
    </source>
</evidence>
<reference evidence="2" key="2">
    <citation type="journal article" date="2018" name="Environ. Sci. Technol.">
        <title>The Toxicogenome of Hyalella azteca: A Model for Sediment Ecotoxicology and Evolutionary Toxicology.</title>
        <authorList>
            <person name="Poynton H.C."/>
            <person name="Hasenbein S."/>
            <person name="Benoit J.B."/>
            <person name="Sepulveda M.S."/>
            <person name="Poelchau M.F."/>
            <person name="Hughes D.S.T."/>
            <person name="Murali S.C."/>
            <person name="Chen S."/>
            <person name="Glastad K.M."/>
            <person name="Goodisman M.A.D."/>
            <person name="Werren J.H."/>
            <person name="Vineis J.H."/>
            <person name="Bowen J.L."/>
            <person name="Friedrich M."/>
            <person name="Jones J."/>
            <person name="Robertson H.M."/>
            <person name="Feyereisen R."/>
            <person name="Mechler-Hickson A."/>
            <person name="Mathers N."/>
            <person name="Lee C.E."/>
            <person name="Colbourne J.K."/>
            <person name="Biales A."/>
            <person name="Johnston J.S."/>
            <person name="Wellborn G.A."/>
            <person name="Rosendale A.J."/>
            <person name="Cridge A.G."/>
            <person name="Munoz-Torres M.C."/>
            <person name="Bain P.A."/>
            <person name="Manny A.R."/>
            <person name="Major K.M."/>
            <person name="Lambert F.N."/>
            <person name="Vulpe C.D."/>
            <person name="Tuck P."/>
            <person name="Blalock B.J."/>
            <person name="Lin Y.Y."/>
            <person name="Smith M.E."/>
            <person name="Ochoa-Acuna H."/>
            <person name="Chen M.M."/>
            <person name="Childers C.P."/>
            <person name="Qu J."/>
            <person name="Dugan S."/>
            <person name="Lee S.L."/>
            <person name="Chao H."/>
            <person name="Dinh H."/>
            <person name="Han Y."/>
            <person name="Doddapaneni H."/>
            <person name="Worley K.C."/>
            <person name="Muzny D.M."/>
            <person name="Gibbs R.A."/>
            <person name="Richards S."/>
        </authorList>
    </citation>
    <scope>NUCLEOTIDE SEQUENCE</scope>
    <source>
        <strain evidence="2">HAZT.00-mixed</strain>
        <tissue evidence="2">Whole organism</tissue>
    </source>
</reference>
<comment type="caution">
    <text evidence="2">The sequence shown here is derived from an EMBL/GenBank/DDBJ whole genome shotgun (WGS) entry which is preliminary data.</text>
</comment>
<feature type="region of interest" description="Disordered" evidence="1">
    <location>
        <begin position="733"/>
        <end position="762"/>
    </location>
</feature>
<feature type="compositionally biased region" description="Basic and acidic residues" evidence="1">
    <location>
        <begin position="735"/>
        <end position="758"/>
    </location>
</feature>
<feature type="compositionally biased region" description="Basic and acidic residues" evidence="1">
    <location>
        <begin position="679"/>
        <end position="689"/>
    </location>
</feature>
<feature type="compositionally biased region" description="Basic and acidic residues" evidence="1">
    <location>
        <begin position="998"/>
        <end position="1015"/>
    </location>
</feature>
<feature type="region of interest" description="Disordered" evidence="1">
    <location>
        <begin position="144"/>
        <end position="164"/>
    </location>
</feature>
<feature type="compositionally biased region" description="Basic residues" evidence="1">
    <location>
        <begin position="893"/>
        <end position="904"/>
    </location>
</feature>
<reference evidence="2" key="1">
    <citation type="submission" date="2014-08" db="EMBL/GenBank/DDBJ databases">
        <authorList>
            <person name="Murali S."/>
            <person name="Richards S."/>
            <person name="Bandaranaike D."/>
            <person name="Bellair M."/>
            <person name="Blankenburg K."/>
            <person name="Chao H."/>
            <person name="Dinh H."/>
            <person name="Doddapaneni H."/>
            <person name="Dugan-Rocha S."/>
            <person name="Elkadiri S."/>
            <person name="Gnanaolivu R."/>
            <person name="Hughes D."/>
            <person name="Lee S."/>
            <person name="Li M."/>
            <person name="Ming W."/>
            <person name="Munidasa M."/>
            <person name="Muniz J."/>
            <person name="Nguyen L."/>
            <person name="Osuji N."/>
            <person name="Pu L.-L."/>
            <person name="Puazo M."/>
            <person name="Skinner E."/>
            <person name="Qu C."/>
            <person name="Quiroz J."/>
            <person name="Raj R."/>
            <person name="Weissenberger G."/>
            <person name="Xin Y."/>
            <person name="Zou X."/>
            <person name="Han Y."/>
            <person name="Worley K."/>
            <person name="Muzny D."/>
            <person name="Gibbs R."/>
        </authorList>
    </citation>
    <scope>NUCLEOTIDE SEQUENCE</scope>
    <source>
        <strain evidence="2">HAZT.00-mixed</strain>
        <tissue evidence="2">Whole organism</tissue>
    </source>
</reference>
<feature type="compositionally biased region" description="Polar residues" evidence="1">
    <location>
        <begin position="910"/>
        <end position="921"/>
    </location>
</feature>